<dbReference type="STRING" id="94237.ENSMMOP00000004460"/>
<dbReference type="Gene3D" id="1.10.246.10">
    <property type="match status" value="3"/>
</dbReference>
<dbReference type="Pfam" id="PF05782">
    <property type="entry name" value="ECM1"/>
    <property type="match status" value="2"/>
</dbReference>
<protein>
    <recommendedName>
        <fullName evidence="6">Extracellular matrix protein 1b</fullName>
    </recommendedName>
</protein>
<accession>A0A3Q4AJU5</accession>
<dbReference type="Proteomes" id="UP000261620">
    <property type="component" value="Unplaced"/>
</dbReference>
<organism evidence="4 5">
    <name type="scientific">Mola mola</name>
    <name type="common">Ocean sunfish</name>
    <name type="synonym">Tetraodon mola</name>
    <dbReference type="NCBI Taxonomy" id="94237"/>
    <lineage>
        <taxon>Eukaryota</taxon>
        <taxon>Metazoa</taxon>
        <taxon>Chordata</taxon>
        <taxon>Craniata</taxon>
        <taxon>Vertebrata</taxon>
        <taxon>Euteleostomi</taxon>
        <taxon>Actinopterygii</taxon>
        <taxon>Neopterygii</taxon>
        <taxon>Teleostei</taxon>
        <taxon>Neoteleostei</taxon>
        <taxon>Acanthomorphata</taxon>
        <taxon>Eupercaria</taxon>
        <taxon>Tetraodontiformes</taxon>
        <taxon>Molidae</taxon>
        <taxon>Mola</taxon>
    </lineage>
</organism>
<keyword evidence="5" id="KW-1185">Reference proteome</keyword>
<evidence type="ECO:0008006" key="6">
    <source>
        <dbReference type="Google" id="ProtNLM"/>
    </source>
</evidence>
<evidence type="ECO:0000256" key="3">
    <source>
        <dbReference type="ARBA" id="ARBA00022737"/>
    </source>
</evidence>
<sequence length="481" mass="54628">MPEQRDITFDLGTIMQGACSGTLVQYPCKGQLELHHFPSILFIFDFSYLYCLLVEMHYITSCLYPLGRSGFRPHLSAGPPMTDYPVQFPLARPSRNNLMAICIHSDHRPRYPNSYFPASGFGQQKRRASAVNTAESWFSTCCQGNEMWGREATLCCAIQAWELSVQSFCQEDSSVKDRLYSCCRKEGRDRLNCFHKDAPNPNYGPTEVLPVPPVPSGANFNFEPSTCQRGTLTTNLKGNKGKKVKTLSTSQKIDINFPPGRPTADNIESICQNQKLRPLYSVKCLPRSDYEWLTRQAKTINRIEKGFKQCCKKKMGMLSCADRKWLEEFKKFCTGENGEQVDFHCCSAGDGENDQYKCFQDISPDPHYNMTSTNEELSLSKLCDTHKIIKNKFPVGFPLKNFVTHCCPLPEQHQSSCFQERLKETSEKLCLAKKVSPPAVRRCCRAPTQDSLQCISKILMDAVTKANSFLHQKKRKRCPLS</sequence>
<dbReference type="GO" id="GO:0030500">
    <property type="term" value="P:regulation of bone mineralization"/>
    <property type="evidence" value="ECO:0007669"/>
    <property type="project" value="TreeGrafter"/>
</dbReference>
<proteinExistence type="predicted"/>
<dbReference type="PANTHER" id="PTHR16776:SF3">
    <property type="entry name" value="EXTRACELLULAR MATRIX PROTEIN 1"/>
    <property type="match status" value="1"/>
</dbReference>
<comment type="subcellular location">
    <subcellularLocation>
        <location evidence="1">Secreted</location>
    </subcellularLocation>
</comment>
<dbReference type="OMA" id="CCRCRSH"/>
<evidence type="ECO:0000313" key="5">
    <source>
        <dbReference type="Proteomes" id="UP000261620"/>
    </source>
</evidence>
<dbReference type="AlphaFoldDB" id="A0A3Q4AJU5"/>
<reference evidence="4" key="1">
    <citation type="submission" date="2025-08" db="UniProtKB">
        <authorList>
            <consortium name="Ensembl"/>
        </authorList>
    </citation>
    <scope>IDENTIFICATION</scope>
</reference>
<keyword evidence="2" id="KW-0964">Secreted</keyword>
<dbReference type="GO" id="GO:0005615">
    <property type="term" value="C:extracellular space"/>
    <property type="evidence" value="ECO:0007669"/>
    <property type="project" value="InterPro"/>
</dbReference>
<keyword evidence="3" id="KW-0677">Repeat</keyword>
<dbReference type="GO" id="GO:0007165">
    <property type="term" value="P:signal transduction"/>
    <property type="evidence" value="ECO:0007669"/>
    <property type="project" value="InterPro"/>
</dbReference>
<dbReference type="InterPro" id="IPR008605">
    <property type="entry name" value="ECM1"/>
</dbReference>
<evidence type="ECO:0000256" key="1">
    <source>
        <dbReference type="ARBA" id="ARBA00004613"/>
    </source>
</evidence>
<name>A0A3Q4AJU5_MOLML</name>
<dbReference type="PANTHER" id="PTHR16776">
    <property type="entry name" value="EXTRACELLULAR MATRIX PROTEIN 1"/>
    <property type="match status" value="1"/>
</dbReference>
<dbReference type="InterPro" id="IPR020858">
    <property type="entry name" value="Serum_albumin-like"/>
</dbReference>
<reference evidence="4" key="2">
    <citation type="submission" date="2025-09" db="UniProtKB">
        <authorList>
            <consortium name="Ensembl"/>
        </authorList>
    </citation>
    <scope>IDENTIFICATION</scope>
</reference>
<dbReference type="SUPFAM" id="SSF48552">
    <property type="entry name" value="Serum albumin-like"/>
    <property type="match status" value="3"/>
</dbReference>
<evidence type="ECO:0000256" key="2">
    <source>
        <dbReference type="ARBA" id="ARBA00022525"/>
    </source>
</evidence>
<evidence type="ECO:0000313" key="4">
    <source>
        <dbReference type="Ensembl" id="ENSMMOP00000004460.1"/>
    </source>
</evidence>
<dbReference type="Ensembl" id="ENSMMOT00000004539.1">
    <property type="protein sequence ID" value="ENSMMOP00000004460.1"/>
    <property type="gene ID" value="ENSMMOG00000003551.1"/>
</dbReference>